<keyword evidence="5 7" id="KW-0694">RNA-binding</keyword>
<organism evidence="13">
    <name type="scientific">Albugo laibachii Nc14</name>
    <dbReference type="NCBI Taxonomy" id="890382"/>
    <lineage>
        <taxon>Eukaryota</taxon>
        <taxon>Sar</taxon>
        <taxon>Stramenopiles</taxon>
        <taxon>Oomycota</taxon>
        <taxon>Peronosporomycetes</taxon>
        <taxon>Albuginales</taxon>
        <taxon>Albuginaceae</taxon>
        <taxon>Albugo</taxon>
    </lineage>
</organism>
<dbReference type="GO" id="GO:0005689">
    <property type="term" value="C:U12-type spliceosomal complex"/>
    <property type="evidence" value="ECO:0007669"/>
    <property type="project" value="TreeGrafter"/>
</dbReference>
<dbReference type="InterPro" id="IPR012677">
    <property type="entry name" value="Nucleotide-bd_a/b_plait_sf"/>
</dbReference>
<dbReference type="EMBL" id="FR824059">
    <property type="protein sequence ID" value="CCA15749.1"/>
    <property type="molecule type" value="Genomic_DNA"/>
</dbReference>
<reference evidence="13" key="2">
    <citation type="submission" date="2011-02" db="EMBL/GenBank/DDBJ databases">
        <authorList>
            <person name="MacLean D."/>
        </authorList>
    </citation>
    <scope>NUCLEOTIDE SEQUENCE</scope>
</reference>
<evidence type="ECO:0000256" key="6">
    <source>
        <dbReference type="ARBA" id="ARBA00023125"/>
    </source>
</evidence>
<dbReference type="InterPro" id="IPR008011">
    <property type="entry name" value="Complex1_LYR_dom"/>
</dbReference>
<dbReference type="GO" id="GO:0006241">
    <property type="term" value="P:CTP biosynthetic process"/>
    <property type="evidence" value="ECO:0007669"/>
    <property type="project" value="InterPro"/>
</dbReference>
<evidence type="ECO:0000256" key="9">
    <source>
        <dbReference type="RuleBase" id="RU004011"/>
    </source>
</evidence>
<evidence type="ECO:0000313" key="13">
    <source>
        <dbReference type="EMBL" id="CCA15749.1"/>
    </source>
</evidence>
<dbReference type="PANTHER" id="PTHR16105:SF0">
    <property type="entry name" value="RNA-BINDING REGION-CONTAINING PROTEIN 3"/>
    <property type="match status" value="1"/>
</dbReference>
<dbReference type="GO" id="GO:0003677">
    <property type="term" value="F:DNA binding"/>
    <property type="evidence" value="ECO:0007669"/>
    <property type="project" value="UniProtKB-KW"/>
</dbReference>
<evidence type="ECO:0000259" key="11">
    <source>
        <dbReference type="PROSITE" id="PS50102"/>
    </source>
</evidence>
<evidence type="ECO:0000256" key="5">
    <source>
        <dbReference type="ARBA" id="ARBA00022884"/>
    </source>
</evidence>
<gene>
    <name evidence="13" type="primary">AlNc14C14G1655</name>
    <name evidence="13" type="ORF">ALNC14_018920</name>
</gene>
<dbReference type="Pfam" id="PF05347">
    <property type="entry name" value="Complex1_LYR"/>
    <property type="match status" value="1"/>
</dbReference>
<dbReference type="Gene3D" id="3.30.70.330">
    <property type="match status" value="2"/>
</dbReference>
<evidence type="ECO:0000256" key="2">
    <source>
        <dbReference type="ARBA" id="ARBA00008142"/>
    </source>
</evidence>
<dbReference type="InterPro" id="IPR001564">
    <property type="entry name" value="Nucleoside_diP_kinase"/>
</dbReference>
<dbReference type="InterPro" id="IPR034907">
    <property type="entry name" value="NDK-like_dom"/>
</dbReference>
<dbReference type="GO" id="GO:0000398">
    <property type="term" value="P:mRNA splicing, via spliceosome"/>
    <property type="evidence" value="ECO:0007669"/>
    <property type="project" value="TreeGrafter"/>
</dbReference>
<dbReference type="SMART" id="SM00360">
    <property type="entry name" value="RRM"/>
    <property type="match status" value="2"/>
</dbReference>
<accession>F0W3S9</accession>
<dbReference type="SUPFAM" id="SSF54928">
    <property type="entry name" value="RNA-binding domain, RBD"/>
    <property type="match status" value="1"/>
</dbReference>
<evidence type="ECO:0000256" key="4">
    <source>
        <dbReference type="ARBA" id="ARBA00022777"/>
    </source>
</evidence>
<dbReference type="SMART" id="SM00562">
    <property type="entry name" value="NDK"/>
    <property type="match status" value="1"/>
</dbReference>
<dbReference type="PROSITE" id="PS51374">
    <property type="entry name" value="NDPK_LIKE"/>
    <property type="match status" value="1"/>
</dbReference>
<dbReference type="GO" id="GO:0030626">
    <property type="term" value="F:U12 snRNA binding"/>
    <property type="evidence" value="ECO:0007669"/>
    <property type="project" value="TreeGrafter"/>
</dbReference>
<protein>
    <submittedName>
        <fullName evidence="13">Nucleoside diphosphate kinase B putative</fullName>
    </submittedName>
</protein>
<dbReference type="GO" id="GO:0004550">
    <property type="term" value="F:nucleoside diphosphate kinase activity"/>
    <property type="evidence" value="ECO:0007669"/>
    <property type="project" value="InterPro"/>
</dbReference>
<dbReference type="PANTHER" id="PTHR16105">
    <property type="entry name" value="RNA-BINDING REGION-CONTAINING PROTEIN 3"/>
    <property type="match status" value="1"/>
</dbReference>
<dbReference type="GO" id="GO:0097157">
    <property type="term" value="F:pre-mRNA intronic binding"/>
    <property type="evidence" value="ECO:0007669"/>
    <property type="project" value="TreeGrafter"/>
</dbReference>
<comment type="cofactor">
    <cofactor evidence="1">
        <name>Mg(2+)</name>
        <dbReference type="ChEBI" id="CHEBI:18420"/>
    </cofactor>
</comment>
<evidence type="ECO:0000256" key="8">
    <source>
        <dbReference type="PROSITE-ProRule" id="PRU00706"/>
    </source>
</evidence>
<dbReference type="Pfam" id="PF00076">
    <property type="entry name" value="RRM_1"/>
    <property type="match status" value="1"/>
</dbReference>
<dbReference type="InterPro" id="IPR036850">
    <property type="entry name" value="NDK-like_dom_sf"/>
</dbReference>
<feature type="domain" description="RRM" evidence="11">
    <location>
        <begin position="596"/>
        <end position="676"/>
    </location>
</feature>
<name>F0W3S9_9STRA</name>
<dbReference type="InterPro" id="IPR035979">
    <property type="entry name" value="RBD_domain_sf"/>
</dbReference>
<dbReference type="Gene3D" id="3.30.70.141">
    <property type="entry name" value="Nucleoside diphosphate kinase-like domain"/>
    <property type="match status" value="1"/>
</dbReference>
<dbReference type="PRINTS" id="PR01243">
    <property type="entry name" value="NUCDPKINASE"/>
</dbReference>
<feature type="compositionally biased region" description="Polar residues" evidence="10">
    <location>
        <begin position="361"/>
        <end position="379"/>
    </location>
</feature>
<evidence type="ECO:0000256" key="10">
    <source>
        <dbReference type="SAM" id="MobiDB-lite"/>
    </source>
</evidence>
<dbReference type="SUPFAM" id="SSF54919">
    <property type="entry name" value="Nucleoside diphosphate kinase, NDK"/>
    <property type="match status" value="1"/>
</dbReference>
<sequence length="846" mass="95548">MKILIVTGAAIRQKAERISSILLNTANPTTAAVLSKLMLSKGWLYRFQQRQGLKSRRTHGEAGSVKTTAIENGCRVLQAVTSLYDKMNFYNMDETAYFYCLIPGKPIWKKRIPGRKKIKKRLTVAVMRNADGSNRIPPLFVGQLGSSKASKKKFTFSNKKLIAIARFQNAEDSRVAFDRLKHLRLDGNKCLQVEQLERDTAKEAAANKKTEVFYSSTPSIPAPLAPHLGYALGLICADKQLHCAPSPLLEYRYPRATEMVVRNIANALMALPDFYRQVLHLMNKMNIPPPFEKDCIPGIFEVSRKKVDARKQQKQIQCSPFTSEAEDDEEAESPSSCEHIAPRGEPVNSIEAQFSIHNHTQSTIRTEQSQCGIKKSTISRPRKRSLNPDVFITKKQHSDNGTERPGTISRLQLEKMRLPPSAIVFNITFRYVDLLSWESTLQSYSVGMPSATVMVSNLPPSIDMKNLTHLFSYVLPPEIDTKELMIEVDSEQSEARIDYPSLGIAAKAVTQLHGVVLEGKPLIVRFTSDTQRTKQEPHETSAHPKSKEKMLSIFDVEGFDASTVWSHADLDFKRMNKAELNSQKAMRNYENGRVSRSLYVKNIAEKVTLFDLFAIFGAVVPSEKLAFLRVAHFTKGKMKGQAFIEFSEPSLAIQALERIHGVVISKKPLIIPDGVQRGLVGEIIKRFETKGYKLVALKMDRPSQQHLEKHYADLAGRPFFPGLIQYMSSGPVVAMVWEGTNVVLEARKMLGATKPSDSALGTIRAENQVLRLYRAMLRDAATFQEYNFRAYAKRRVREEFRKNKTLSAEEQKKAILFGKQQAEVLHRQSVISRMYPPQTRNIMELL</sequence>
<keyword evidence="4 13" id="KW-0418">Kinase</keyword>
<evidence type="ECO:0000259" key="12">
    <source>
        <dbReference type="PROSITE" id="PS51253"/>
    </source>
</evidence>
<reference evidence="13" key="1">
    <citation type="journal article" date="2011" name="PLoS Biol.">
        <title>Gene gain and loss during evolution of obligate parasitism in the white rust pathogen of Arabidopsis thaliana.</title>
        <authorList>
            <person name="Kemen E."/>
            <person name="Gardiner A."/>
            <person name="Schultz-Larsen T."/>
            <person name="Kemen A.C."/>
            <person name="Balmuth A.L."/>
            <person name="Robert-Seilaniantz A."/>
            <person name="Bailey K."/>
            <person name="Holub E."/>
            <person name="Studholme D.J."/>
            <person name="Maclean D."/>
            <person name="Jones J.D."/>
        </authorList>
    </citation>
    <scope>NUCLEOTIDE SEQUENCE</scope>
</reference>
<dbReference type="Pfam" id="PF00334">
    <property type="entry name" value="NDK"/>
    <property type="match status" value="1"/>
</dbReference>
<proteinExistence type="inferred from homology"/>
<feature type="domain" description="RRM" evidence="11">
    <location>
        <begin position="451"/>
        <end position="529"/>
    </location>
</feature>
<dbReference type="GO" id="GO:0006228">
    <property type="term" value="P:UTP biosynthetic process"/>
    <property type="evidence" value="ECO:0007669"/>
    <property type="project" value="InterPro"/>
</dbReference>
<dbReference type="InterPro" id="IPR006600">
    <property type="entry name" value="HTH_CenpB_DNA-bd_dom"/>
</dbReference>
<comment type="caution">
    <text evidence="8">Lacks conserved residue(s) required for the propagation of feature annotation.</text>
</comment>
<comment type="similarity">
    <text evidence="2 8 9">Belongs to the NDK family.</text>
</comment>
<keyword evidence="3" id="KW-0808">Transferase</keyword>
<dbReference type="CDD" id="cd20264">
    <property type="entry name" value="Complex1_LYR_LYRM4"/>
    <property type="match status" value="1"/>
</dbReference>
<feature type="region of interest" description="Disordered" evidence="10">
    <location>
        <begin position="361"/>
        <end position="382"/>
    </location>
</feature>
<dbReference type="PROSITE" id="PS50102">
    <property type="entry name" value="RRM"/>
    <property type="match status" value="2"/>
</dbReference>
<evidence type="ECO:0000256" key="7">
    <source>
        <dbReference type="PROSITE-ProRule" id="PRU00176"/>
    </source>
</evidence>
<dbReference type="GO" id="GO:0016226">
    <property type="term" value="P:iron-sulfur cluster assembly"/>
    <property type="evidence" value="ECO:0007669"/>
    <property type="project" value="InterPro"/>
</dbReference>
<dbReference type="HOGENOM" id="CLU_336917_0_0_1"/>
<dbReference type="InterPro" id="IPR045297">
    <property type="entry name" value="Complex1_LYR_LYRM4"/>
</dbReference>
<evidence type="ECO:0000256" key="3">
    <source>
        <dbReference type="ARBA" id="ARBA00022679"/>
    </source>
</evidence>
<dbReference type="PROSITE" id="PS51253">
    <property type="entry name" value="HTH_CENPB"/>
    <property type="match status" value="1"/>
</dbReference>
<dbReference type="InterPro" id="IPR045164">
    <property type="entry name" value="RBM41/RNPC3"/>
</dbReference>
<dbReference type="InterPro" id="IPR000504">
    <property type="entry name" value="RRM_dom"/>
</dbReference>
<feature type="region of interest" description="Disordered" evidence="10">
    <location>
        <begin position="311"/>
        <end position="343"/>
    </location>
</feature>
<evidence type="ECO:0000256" key="1">
    <source>
        <dbReference type="ARBA" id="ARBA00001946"/>
    </source>
</evidence>
<dbReference type="GO" id="GO:0006183">
    <property type="term" value="P:GTP biosynthetic process"/>
    <property type="evidence" value="ECO:0007669"/>
    <property type="project" value="InterPro"/>
</dbReference>
<dbReference type="CDD" id="cd04413">
    <property type="entry name" value="NDPk_I"/>
    <property type="match status" value="1"/>
</dbReference>
<dbReference type="AlphaFoldDB" id="F0W3S9"/>
<feature type="domain" description="HTH CENPB-type" evidence="12">
    <location>
        <begin position="1"/>
        <end position="57"/>
    </location>
</feature>
<keyword evidence="6" id="KW-0238">DNA-binding</keyword>
<dbReference type="FunFam" id="3.30.70.141:FF:000039">
    <property type="entry name" value="Nucleoside diphosphate kinase B"/>
    <property type="match status" value="1"/>
</dbReference>